<evidence type="ECO:0000313" key="5">
    <source>
        <dbReference type="Proteomes" id="UP000072618"/>
    </source>
</evidence>
<dbReference type="PANTHER" id="PTHR36924">
    <property type="entry name" value="ANTITOXIN HIGA-1"/>
    <property type="match status" value="1"/>
</dbReference>
<evidence type="ECO:0000256" key="2">
    <source>
        <dbReference type="ARBA" id="ARBA00023125"/>
    </source>
</evidence>
<gene>
    <name evidence="4" type="primary">yddM</name>
    <name evidence="4" type="ORF">ERS132394_00467</name>
</gene>
<dbReference type="SUPFAM" id="SSF47413">
    <property type="entry name" value="lambda repressor-like DNA-binding domains"/>
    <property type="match status" value="1"/>
</dbReference>
<protein>
    <submittedName>
        <fullName evidence="4">Helix-turn-helix domain-containing protein</fullName>
    </submittedName>
</protein>
<dbReference type="EMBL" id="FIGJ01000004">
    <property type="protein sequence ID" value="CYU41632.1"/>
    <property type="molecule type" value="Genomic_DNA"/>
</dbReference>
<dbReference type="GO" id="GO:0003677">
    <property type="term" value="F:DNA binding"/>
    <property type="evidence" value="ECO:0007669"/>
    <property type="project" value="UniProtKB-KW"/>
</dbReference>
<reference evidence="4 5" key="1">
    <citation type="submission" date="2016-02" db="EMBL/GenBank/DDBJ databases">
        <authorList>
            <consortium name="Pathogen Informatics"/>
        </authorList>
    </citation>
    <scope>NUCLEOTIDE SEQUENCE [LARGE SCALE GENOMIC DNA]</scope>
    <source>
        <strain evidence="4 5">LSS32</strain>
    </source>
</reference>
<dbReference type="PROSITE" id="PS50943">
    <property type="entry name" value="HTH_CROC1"/>
    <property type="match status" value="1"/>
</dbReference>
<dbReference type="PANTHER" id="PTHR36924:SF1">
    <property type="entry name" value="ANTITOXIN HIGA-1"/>
    <property type="match status" value="1"/>
</dbReference>
<accession>A0A0Z8DE41</accession>
<evidence type="ECO:0000256" key="1">
    <source>
        <dbReference type="ARBA" id="ARBA00007227"/>
    </source>
</evidence>
<dbReference type="NCBIfam" id="TIGR02607">
    <property type="entry name" value="antidote_HigA"/>
    <property type="match status" value="1"/>
</dbReference>
<dbReference type="InterPro" id="IPR001387">
    <property type="entry name" value="Cro/C1-type_HTH"/>
</dbReference>
<dbReference type="InterPro" id="IPR010359">
    <property type="entry name" value="IrrE_HExxH"/>
</dbReference>
<feature type="domain" description="HTH cro/C1-type" evidence="3">
    <location>
        <begin position="20"/>
        <end position="74"/>
    </location>
</feature>
<dbReference type="Gene3D" id="1.10.260.40">
    <property type="entry name" value="lambda repressor-like DNA-binding domains"/>
    <property type="match status" value="1"/>
</dbReference>
<dbReference type="Gene3D" id="1.10.10.2910">
    <property type="match status" value="1"/>
</dbReference>
<evidence type="ECO:0000313" key="4">
    <source>
        <dbReference type="EMBL" id="CYU41632.1"/>
    </source>
</evidence>
<name>A0A0Z8DE41_STRSU</name>
<proteinExistence type="inferred from homology"/>
<evidence type="ECO:0000259" key="3">
    <source>
        <dbReference type="PROSITE" id="PS50943"/>
    </source>
</evidence>
<dbReference type="Pfam" id="PF06114">
    <property type="entry name" value="Peptidase_M78"/>
    <property type="match status" value="1"/>
</dbReference>
<sequence length="363" mass="41807">MVHNIQNYKDLIAFHPGSYVEEIIEDLNMSQEEFAIRLGTTPKTISKLVNGEISVSKDLANKLFKLTGVSILTWLNLQASYDAKVLEIEELQNQDEKEILKLIDFDYFKRHGFVPPGRYSLLQKVAELRKLFQISNLTYLSQFNQLVSYRNTKGFDERSVVNSNVMLELAIKLSKDATDTKFNKSKLVKILPELREMTLKDGGEFYPMLHSKLLECGICLVGLPKLKNANLNGATKRFKNGSVLLLLTDKNKRSDIFWFSFFHELGHILHNDFYSDYADKDAYEEKEKKADEFAQEFLIPAKEYEKFIAEKSFDKSSIVSFAHEIGIHPSIVLGRLQKEGFVEYSQYQELKISYNIIIRGNAV</sequence>
<dbReference type="RefSeq" id="WP_044673654.1">
    <property type="nucleotide sequence ID" value="NZ_CEFF01000164.1"/>
</dbReference>
<dbReference type="Pfam" id="PF01381">
    <property type="entry name" value="HTH_3"/>
    <property type="match status" value="1"/>
</dbReference>
<dbReference type="Proteomes" id="UP000072618">
    <property type="component" value="Unassembled WGS sequence"/>
</dbReference>
<comment type="similarity">
    <text evidence="1">Belongs to the short-chain fatty acyl-CoA assimilation regulator (ScfR) family.</text>
</comment>
<dbReference type="InterPro" id="IPR010982">
    <property type="entry name" value="Lambda_DNA-bd_dom_sf"/>
</dbReference>
<dbReference type="SMART" id="SM00530">
    <property type="entry name" value="HTH_XRE"/>
    <property type="match status" value="1"/>
</dbReference>
<dbReference type="AlphaFoldDB" id="A0A0Z8DE41"/>
<dbReference type="CDD" id="cd00093">
    <property type="entry name" value="HTH_XRE"/>
    <property type="match status" value="1"/>
</dbReference>
<keyword evidence="2" id="KW-0238">DNA-binding</keyword>
<dbReference type="InterPro" id="IPR013430">
    <property type="entry name" value="Toxin_antidote_HigA"/>
</dbReference>
<organism evidence="4 5">
    <name type="scientific">Streptococcus suis</name>
    <dbReference type="NCBI Taxonomy" id="1307"/>
    <lineage>
        <taxon>Bacteria</taxon>
        <taxon>Bacillati</taxon>
        <taxon>Bacillota</taxon>
        <taxon>Bacilli</taxon>
        <taxon>Lactobacillales</taxon>
        <taxon>Streptococcaceae</taxon>
        <taxon>Streptococcus</taxon>
    </lineage>
</organism>